<name>U2RSE3_9ACTN</name>
<evidence type="ECO:0000313" key="12">
    <source>
        <dbReference type="Proteomes" id="UP000017052"/>
    </source>
</evidence>
<dbReference type="EMBL" id="ACVN02000234">
    <property type="protein sequence ID" value="ERK53602.1"/>
    <property type="molecule type" value="Genomic_DNA"/>
</dbReference>
<dbReference type="Pfam" id="PF00999">
    <property type="entry name" value="Na_H_Exchanger"/>
    <property type="match status" value="2"/>
</dbReference>
<sequence>MLLMEISSSTSVSLFWIVLATLVAPAIGHATRRVLPEVVLLLGLGVLIGPSGLQLAGATNLEMLKQLGLGLLFLSAGYEIDPNDLVGRRTRSAALTWLVCLVIGFGVGMLIVPGHRWLNAAALAIALGSTALGTLMPILREQGVLDRPLGRAFLAQGTVGELGPVAAMAILLSSNSPWVGALVLIGFGVLTAGLALGTRHRMRRAAHRVNDQLRHLSEAERQDVYQRVIDWFIRTGEHRLTQGTMRTIMLLLTGLMALAALFDVDVALGAFMAGLCLRLIVGDHTGPLEERISVLGNSFFIPVFFVMSGMGIALDAVRSSPLTVVAAFFAVLVTRGLPVWLAERFTSTGSGVAAGAERAKLALYSSAGLPIIVAVTEVAVSQELMPASLGSCLVAAGALTVLVFPLAARGLDRAARRTRSGRTGRAL</sequence>
<feature type="transmembrane region" description="Helical" evidence="9">
    <location>
        <begin position="117"/>
        <end position="139"/>
    </location>
</feature>
<feature type="transmembrane region" description="Helical" evidence="9">
    <location>
        <begin position="292"/>
        <end position="314"/>
    </location>
</feature>
<keyword evidence="5 9" id="KW-0812">Transmembrane</keyword>
<keyword evidence="7" id="KW-0406">Ion transport</keyword>
<feature type="transmembrane region" description="Helical" evidence="9">
    <location>
        <begin position="92"/>
        <end position="111"/>
    </location>
</feature>
<dbReference type="RefSeq" id="WP_021798153.1">
    <property type="nucleotide sequence ID" value="NZ_ACVN02000234.1"/>
</dbReference>
<evidence type="ECO:0000256" key="1">
    <source>
        <dbReference type="ARBA" id="ARBA00004141"/>
    </source>
</evidence>
<evidence type="ECO:0000313" key="11">
    <source>
        <dbReference type="EMBL" id="ERK53602.1"/>
    </source>
</evidence>
<dbReference type="OrthoDB" id="9793589at2"/>
<dbReference type="AlphaFoldDB" id="U2RSE3"/>
<evidence type="ECO:0000256" key="6">
    <source>
        <dbReference type="ARBA" id="ARBA00022989"/>
    </source>
</evidence>
<dbReference type="GO" id="GO:1902600">
    <property type="term" value="P:proton transmembrane transport"/>
    <property type="evidence" value="ECO:0007669"/>
    <property type="project" value="InterPro"/>
</dbReference>
<evidence type="ECO:0000256" key="7">
    <source>
        <dbReference type="ARBA" id="ARBA00023065"/>
    </source>
</evidence>
<dbReference type="InterPro" id="IPR006153">
    <property type="entry name" value="Cation/H_exchanger_TM"/>
</dbReference>
<dbReference type="GO" id="GO:0016020">
    <property type="term" value="C:membrane"/>
    <property type="evidence" value="ECO:0007669"/>
    <property type="project" value="UniProtKB-SubCell"/>
</dbReference>
<accession>U2RSE3</accession>
<evidence type="ECO:0000256" key="3">
    <source>
        <dbReference type="ARBA" id="ARBA00022448"/>
    </source>
</evidence>
<comment type="caution">
    <text evidence="11">The sequence shown here is derived from an EMBL/GenBank/DDBJ whole genome shotgun (WGS) entry which is preliminary data.</text>
</comment>
<evidence type="ECO:0000256" key="2">
    <source>
        <dbReference type="ARBA" id="ARBA00005551"/>
    </source>
</evidence>
<keyword evidence="3" id="KW-0813">Transport</keyword>
<proteinExistence type="inferred from homology"/>
<feature type="transmembrane region" description="Helical" evidence="9">
    <location>
        <begin position="321"/>
        <end position="341"/>
    </location>
</feature>
<evidence type="ECO:0000256" key="4">
    <source>
        <dbReference type="ARBA" id="ARBA00022449"/>
    </source>
</evidence>
<dbReference type="GO" id="GO:0015297">
    <property type="term" value="F:antiporter activity"/>
    <property type="evidence" value="ECO:0007669"/>
    <property type="project" value="UniProtKB-KW"/>
</dbReference>
<dbReference type="PANTHER" id="PTHR43562">
    <property type="entry name" value="NAPA-TYPE SODIUM/HYDROGEN ANTIPORTER"/>
    <property type="match status" value="1"/>
</dbReference>
<feature type="transmembrane region" description="Helical" evidence="9">
    <location>
        <begin position="387"/>
        <end position="408"/>
    </location>
</feature>
<evidence type="ECO:0000256" key="8">
    <source>
        <dbReference type="ARBA" id="ARBA00023136"/>
    </source>
</evidence>
<dbReference type="Gene3D" id="1.20.1530.20">
    <property type="match status" value="1"/>
</dbReference>
<evidence type="ECO:0000256" key="9">
    <source>
        <dbReference type="SAM" id="Phobius"/>
    </source>
</evidence>
<feature type="non-terminal residue" evidence="11">
    <location>
        <position position="427"/>
    </location>
</feature>
<evidence type="ECO:0000259" key="10">
    <source>
        <dbReference type="Pfam" id="PF00999"/>
    </source>
</evidence>
<comment type="subcellular location">
    <subcellularLocation>
        <location evidence="1">Membrane</location>
        <topology evidence="1">Multi-pass membrane protein</topology>
    </subcellularLocation>
</comment>
<feature type="transmembrane region" description="Helical" evidence="9">
    <location>
        <begin position="178"/>
        <end position="198"/>
    </location>
</feature>
<protein>
    <submittedName>
        <fullName evidence="11">Transporter, CPA2 domain protein</fullName>
    </submittedName>
</protein>
<feature type="transmembrane region" description="Helical" evidence="9">
    <location>
        <begin position="12"/>
        <end position="31"/>
    </location>
</feature>
<keyword evidence="4" id="KW-0050">Antiport</keyword>
<feature type="domain" description="Cation/H+ exchanger transmembrane" evidence="10">
    <location>
        <begin position="19"/>
        <end position="197"/>
    </location>
</feature>
<evidence type="ECO:0000256" key="5">
    <source>
        <dbReference type="ARBA" id="ARBA00022692"/>
    </source>
</evidence>
<dbReference type="InterPro" id="IPR038770">
    <property type="entry name" value="Na+/solute_symporter_sf"/>
</dbReference>
<keyword evidence="8 9" id="KW-0472">Membrane</keyword>
<comment type="similarity">
    <text evidence="2">Belongs to the monovalent cation:proton antiporter 2 (CPA2) transporter (TC 2.A.37) family.</text>
</comment>
<organism evidence="11 12">
    <name type="scientific">Propionibacterium acidifaciens F0233</name>
    <dbReference type="NCBI Taxonomy" id="553198"/>
    <lineage>
        <taxon>Bacteria</taxon>
        <taxon>Bacillati</taxon>
        <taxon>Actinomycetota</taxon>
        <taxon>Actinomycetes</taxon>
        <taxon>Propionibacteriales</taxon>
        <taxon>Propionibacteriaceae</taxon>
        <taxon>Propionibacterium</taxon>
    </lineage>
</organism>
<keyword evidence="6 9" id="KW-1133">Transmembrane helix</keyword>
<keyword evidence="12" id="KW-1185">Reference proteome</keyword>
<feature type="transmembrane region" description="Helical" evidence="9">
    <location>
        <begin position="38"/>
        <end position="57"/>
    </location>
</feature>
<dbReference type="PANTHER" id="PTHR43562:SF1">
    <property type="entry name" value="NA(+)_H(+) ANTIPORTER YJBQ-RELATED"/>
    <property type="match status" value="1"/>
</dbReference>
<feature type="transmembrane region" description="Helical" evidence="9">
    <location>
        <begin position="248"/>
        <end position="280"/>
    </location>
</feature>
<gene>
    <name evidence="11" type="ORF">HMPREF0682_0063</name>
</gene>
<dbReference type="Proteomes" id="UP000017052">
    <property type="component" value="Unassembled WGS sequence"/>
</dbReference>
<reference evidence="11" key="1">
    <citation type="submission" date="2013-08" db="EMBL/GenBank/DDBJ databases">
        <authorList>
            <person name="Durkin A.S."/>
            <person name="Haft D.R."/>
            <person name="McCorrison J."/>
            <person name="Torralba M."/>
            <person name="Gillis M."/>
            <person name="Haft D.H."/>
            <person name="Methe B."/>
            <person name="Sutton G."/>
            <person name="Nelson K.E."/>
        </authorList>
    </citation>
    <scope>NUCLEOTIDE SEQUENCE [LARGE SCALE GENOMIC DNA]</scope>
    <source>
        <strain evidence="11">F0233</strain>
    </source>
</reference>
<feature type="domain" description="Cation/H+ exchanger transmembrane" evidence="10">
    <location>
        <begin position="240"/>
        <end position="406"/>
    </location>
</feature>